<gene>
    <name evidence="1" type="ORF">AO353_01280</name>
</gene>
<protein>
    <submittedName>
        <fullName evidence="1">Uncharacterized protein</fullName>
    </submittedName>
</protein>
<dbReference type="Proteomes" id="UP000066487">
    <property type="component" value="Chromosome"/>
</dbReference>
<dbReference type="AlphaFoldDB" id="A0A0N9WR71"/>
<reference evidence="2" key="1">
    <citation type="submission" date="2015-09" db="EMBL/GenBank/DDBJ databases">
        <title>Whole genome sequence of Pseudomonas fluorescens FW300-N2E3.</title>
        <authorList>
            <person name="Ray J."/>
            <person name="Melnyk R."/>
            <person name="Deutschbauer A."/>
        </authorList>
    </citation>
    <scope>NUCLEOTIDE SEQUENCE [LARGE SCALE GENOMIC DNA]</scope>
    <source>
        <strain evidence="2">FW300-N2E3</strain>
    </source>
</reference>
<dbReference type="EMBL" id="CP012830">
    <property type="protein sequence ID" value="ALI04973.1"/>
    <property type="molecule type" value="Genomic_DNA"/>
</dbReference>
<evidence type="ECO:0000313" key="1">
    <source>
        <dbReference type="EMBL" id="ALI04973.1"/>
    </source>
</evidence>
<reference evidence="1 2" key="2">
    <citation type="journal article" date="2018" name="Nature">
        <title>Mutant phenotypes for thousands of bacterial genes of unknown function.</title>
        <authorList>
            <person name="Price M.N."/>
            <person name="Wetmore K.M."/>
            <person name="Waters R.J."/>
            <person name="Callaghan M."/>
            <person name="Ray J."/>
            <person name="Liu H."/>
            <person name="Kuehl J.V."/>
            <person name="Melnyk R.A."/>
            <person name="Lamson J.S."/>
            <person name="Suh Y."/>
            <person name="Carlson H.K."/>
            <person name="Esquivel Z."/>
            <person name="Sadeeshkumar H."/>
            <person name="Chakraborty R."/>
            <person name="Zane G.M."/>
            <person name="Rubin B.E."/>
            <person name="Wall J.D."/>
            <person name="Visel A."/>
            <person name="Bristow J."/>
            <person name="Blow M.J."/>
            <person name="Arkin A.P."/>
            <person name="Deutschbauer A.M."/>
        </authorList>
    </citation>
    <scope>NUCLEOTIDE SEQUENCE [LARGE SCALE GENOMIC DNA]</scope>
    <source>
        <strain evidence="1 2">FW300-N2E3</strain>
    </source>
</reference>
<accession>A0A0N9WR71</accession>
<name>A0A0N9WR71_PSEFL</name>
<dbReference type="OrthoDB" id="7026849at2"/>
<evidence type="ECO:0000313" key="2">
    <source>
        <dbReference type="Proteomes" id="UP000066487"/>
    </source>
</evidence>
<organism evidence="1 2">
    <name type="scientific">Pseudomonas fluorescens</name>
    <dbReference type="NCBI Taxonomy" id="294"/>
    <lineage>
        <taxon>Bacteria</taxon>
        <taxon>Pseudomonadati</taxon>
        <taxon>Pseudomonadota</taxon>
        <taxon>Gammaproteobacteria</taxon>
        <taxon>Pseudomonadales</taxon>
        <taxon>Pseudomonadaceae</taxon>
        <taxon>Pseudomonas</taxon>
    </lineage>
</organism>
<proteinExistence type="predicted"/>
<sequence>MRKFVFYIFVSLCASCSFNHGRAIATLNYSGVEHTPGSVAYQIGFTADTDLLGLFESAIGEGLVCALEDDVDFSIGHYIKRSGRGAVEYVKDPVGGHYVSRVMFRETGESEGEENLLTGEALGEVLKTREFIVCSFRVHTTKYKTYFSNPMPVPTSDLLGVLGR</sequence>